<keyword evidence="2" id="KW-0812">Transmembrane</keyword>
<keyword evidence="2" id="KW-1133">Transmembrane helix</keyword>
<dbReference type="EMBL" id="FPHF01000092">
    <property type="protein sequence ID" value="SFV66917.1"/>
    <property type="molecule type" value="Genomic_DNA"/>
</dbReference>
<dbReference type="InterPro" id="IPR004089">
    <property type="entry name" value="MCPsignal_dom"/>
</dbReference>
<dbReference type="Gene3D" id="1.10.287.950">
    <property type="entry name" value="Methyl-accepting chemotaxis protein"/>
    <property type="match status" value="1"/>
</dbReference>
<dbReference type="InterPro" id="IPR025991">
    <property type="entry name" value="Chemoreceptor_zinc-bind_dom"/>
</dbReference>
<organism evidence="4">
    <name type="scientific">hydrothermal vent metagenome</name>
    <dbReference type="NCBI Taxonomy" id="652676"/>
    <lineage>
        <taxon>unclassified sequences</taxon>
        <taxon>metagenomes</taxon>
        <taxon>ecological metagenomes</taxon>
    </lineage>
</organism>
<sequence>MMILSSIYSTKQTLGLYALLLVIIIYLGFQAQYIAAGVVFIALLGTLLLSLMDGDVCDKIFNDTLIQQVRKVLLKAGEGELSHRITHIDETHTMQAVSWGINSLLDQTEQFMRDISASVEASNAGRSTRNIQEKGYHGDFRQAIPALNTAINSVATSFVNAQKSTLVKDFNENAEGGISKGLSIIQDDILQNLSILEKISNSTKDTAAEATSSQEVVQDITDKIEELIQLITNSNESIISLNERTNEITVVVELIKDIADQTNLLALNAAIEAARAGEHGRGFAVVADEVRKLAERTQKATQEIAITTDTLKQEASEIQTNSENITSIAMQSQESVSKFHGTLNNFSLNANTSANESKYMSDYLYTTLLKVDHIIFKHDIYTAILDGNKDTTTSFDDHRNCRLGKWYRDEGKELFSKTSAYMAINTPHENLHTNALTALEYVTKPNYIVEHRADLIKNMSNVEVESFKLFELFKEMVQQANPKVKF</sequence>
<evidence type="ECO:0000259" key="3">
    <source>
        <dbReference type="PROSITE" id="PS50111"/>
    </source>
</evidence>
<dbReference type="AlphaFoldDB" id="A0A1W1CMJ7"/>
<gene>
    <name evidence="4" type="ORF">MNB_SM-4-1266</name>
</gene>
<dbReference type="PROSITE" id="PS50111">
    <property type="entry name" value="CHEMOTAXIS_TRANSDUC_2"/>
    <property type="match status" value="1"/>
</dbReference>
<dbReference type="PANTHER" id="PTHR32089">
    <property type="entry name" value="METHYL-ACCEPTING CHEMOTAXIS PROTEIN MCPB"/>
    <property type="match status" value="1"/>
</dbReference>
<dbReference type="GO" id="GO:0016020">
    <property type="term" value="C:membrane"/>
    <property type="evidence" value="ECO:0007669"/>
    <property type="project" value="InterPro"/>
</dbReference>
<dbReference type="Gene3D" id="1.20.120.1530">
    <property type="match status" value="1"/>
</dbReference>
<feature type="transmembrane region" description="Helical" evidence="2">
    <location>
        <begin position="12"/>
        <end position="29"/>
    </location>
</feature>
<dbReference type="Pfam" id="PF13682">
    <property type="entry name" value="CZB"/>
    <property type="match status" value="1"/>
</dbReference>
<keyword evidence="1" id="KW-0807">Transducer</keyword>
<evidence type="ECO:0000256" key="2">
    <source>
        <dbReference type="SAM" id="Phobius"/>
    </source>
</evidence>
<name>A0A1W1CMJ7_9ZZZZ</name>
<accession>A0A1W1CMJ7</accession>
<dbReference type="PANTHER" id="PTHR32089:SF112">
    <property type="entry name" value="LYSOZYME-LIKE PROTEIN-RELATED"/>
    <property type="match status" value="1"/>
</dbReference>
<dbReference type="GO" id="GO:0007165">
    <property type="term" value="P:signal transduction"/>
    <property type="evidence" value="ECO:0007669"/>
    <property type="project" value="UniProtKB-KW"/>
</dbReference>
<evidence type="ECO:0000313" key="4">
    <source>
        <dbReference type="EMBL" id="SFV66917.1"/>
    </source>
</evidence>
<proteinExistence type="predicted"/>
<dbReference type="SMART" id="SM00283">
    <property type="entry name" value="MA"/>
    <property type="match status" value="1"/>
</dbReference>
<dbReference type="Pfam" id="PF00015">
    <property type="entry name" value="MCPsignal"/>
    <property type="match status" value="1"/>
</dbReference>
<keyword evidence="2" id="KW-0472">Membrane</keyword>
<dbReference type="SUPFAM" id="SSF58104">
    <property type="entry name" value="Methyl-accepting chemotaxis protein (MCP) signaling domain"/>
    <property type="match status" value="1"/>
</dbReference>
<protein>
    <submittedName>
        <fullName evidence="4">Methyl-accepting chemotaxis protein</fullName>
    </submittedName>
</protein>
<feature type="domain" description="Methyl-accepting transducer" evidence="3">
    <location>
        <begin position="189"/>
        <end position="317"/>
    </location>
</feature>
<dbReference type="Gene3D" id="1.20.120.30">
    <property type="entry name" value="Aspartate receptor, ligand-binding domain"/>
    <property type="match status" value="1"/>
</dbReference>
<reference evidence="4" key="1">
    <citation type="submission" date="2016-10" db="EMBL/GenBank/DDBJ databases">
        <authorList>
            <person name="de Groot N.N."/>
        </authorList>
    </citation>
    <scope>NUCLEOTIDE SEQUENCE</scope>
</reference>
<evidence type="ECO:0000256" key="1">
    <source>
        <dbReference type="ARBA" id="ARBA00023224"/>
    </source>
</evidence>